<dbReference type="SUPFAM" id="SSF56059">
    <property type="entry name" value="Glutathione synthetase ATP-binding domain-like"/>
    <property type="match status" value="1"/>
</dbReference>
<feature type="domain" description="ATP-grasp" evidence="3">
    <location>
        <begin position="76"/>
        <end position="339"/>
    </location>
</feature>
<dbReference type="PANTHER" id="PTHR21621:SF0">
    <property type="entry name" value="BETA-CITRYLGLUTAMATE SYNTHASE B-RELATED"/>
    <property type="match status" value="1"/>
</dbReference>
<sequence length="349" mass="38889">MSKIEKCDTMHVSSSIVDTLKRVCVQIDAKILVEETWNCVGQITYKSGVRRYFRTSTFDLNTMGASSIARDKQYSRFFLHSMGYPATEGESFFSETWARKVKASDRGYIAALAYARQIGFPVFVKPNSKSRGVGVSLVRNEGEFNESARIALQEDKVILVERPAVGNDYRVVVLDGKVISAYHRLPLTVTGDGQLSLRELVDGVQQEFRRNGRGETIDLADFRIRRTLEAEGLTFESVLESGKSLKMLENANLSSGGTAIDVTDRISEGFTRLARDVSRDMGLRLAGVDLMIDGLIEDTPSASPHRIIEINSAPGLDHYASLGIAQRKIVDDLYYKLVIAMERPGERFL</sequence>
<keyword evidence="4" id="KW-0614">Plasmid</keyword>
<evidence type="ECO:0000256" key="1">
    <source>
        <dbReference type="ARBA" id="ARBA00022598"/>
    </source>
</evidence>
<proteinExistence type="predicted"/>
<dbReference type="PANTHER" id="PTHR21621">
    <property type="entry name" value="RIBOSOMAL PROTEIN S6 MODIFICATION PROTEIN"/>
    <property type="match status" value="1"/>
</dbReference>
<dbReference type="PROSITE" id="PS50975">
    <property type="entry name" value="ATP_GRASP"/>
    <property type="match status" value="1"/>
</dbReference>
<dbReference type="Gene3D" id="3.30.1490.20">
    <property type="entry name" value="ATP-grasp fold, A domain"/>
    <property type="match status" value="1"/>
</dbReference>
<evidence type="ECO:0000256" key="2">
    <source>
        <dbReference type="PROSITE-ProRule" id="PRU00409"/>
    </source>
</evidence>
<keyword evidence="2" id="KW-0067">ATP-binding</keyword>
<dbReference type="InterPro" id="IPR011761">
    <property type="entry name" value="ATP-grasp"/>
</dbReference>
<dbReference type="RefSeq" id="WP_142832391.1">
    <property type="nucleotide sequence ID" value="NZ_CP117269.1"/>
</dbReference>
<dbReference type="Gene3D" id="3.30.470.20">
    <property type="entry name" value="ATP-grasp fold, B domain"/>
    <property type="match status" value="2"/>
</dbReference>
<reference evidence="4" key="1">
    <citation type="journal article" date="2019" name="Phytopathology">
        <title>A Novel Group of Rhizobium tumorigenes-Like Agrobacteria Associated with Crown Gall Disease of Rhododendron and Blueberry.</title>
        <authorList>
            <person name="Kuzmanovic N."/>
            <person name="Behrens P."/>
            <person name="Idczak E."/>
            <person name="Wagner S."/>
            <person name="Gotz M."/>
            <person name="Sproer C."/>
            <person name="Bunk B."/>
            <person name="Overmann J."/>
            <person name="Smalla K."/>
        </authorList>
    </citation>
    <scope>NUCLEOTIDE SEQUENCE</scope>
    <source>
        <strain evidence="4">Rho-6.2</strain>
    </source>
</reference>
<keyword evidence="2" id="KW-0547">Nucleotide-binding</keyword>
<evidence type="ECO:0000313" key="5">
    <source>
        <dbReference type="Proteomes" id="UP000318939"/>
    </source>
</evidence>
<name>A0ABY8IS44_9HYPH</name>
<keyword evidence="5" id="KW-1185">Reference proteome</keyword>
<evidence type="ECO:0000313" key="4">
    <source>
        <dbReference type="EMBL" id="WFS26361.1"/>
    </source>
</evidence>
<reference evidence="4" key="2">
    <citation type="journal article" date="2023" name="MicrobiologyOpen">
        <title>Genomics of the tumorigenes clade of the family Rhizobiaceae and description of Rhizobium rhododendri sp. nov.</title>
        <authorList>
            <person name="Kuzmanovic N."/>
            <person name="diCenzo G.C."/>
            <person name="Bunk B."/>
            <person name="Sproeer C."/>
            <person name="Fruehling A."/>
            <person name="Neumann-Schaal M."/>
            <person name="Overmann J."/>
            <person name="Smalla K."/>
        </authorList>
    </citation>
    <scope>NUCLEOTIDE SEQUENCE</scope>
    <source>
        <strain evidence="4">Rho-6.2</strain>
        <plasmid evidence="4">pTi6.2</plasmid>
    </source>
</reference>
<geneLocation type="plasmid" evidence="4 5">
    <name>pTi6.2</name>
</geneLocation>
<organism evidence="4 5">
    <name type="scientific">Rhizobium rhododendri</name>
    <dbReference type="NCBI Taxonomy" id="2506430"/>
    <lineage>
        <taxon>Bacteria</taxon>
        <taxon>Pseudomonadati</taxon>
        <taxon>Pseudomonadota</taxon>
        <taxon>Alphaproteobacteria</taxon>
        <taxon>Hyphomicrobiales</taxon>
        <taxon>Rhizobiaceae</taxon>
        <taxon>Rhizobium/Agrobacterium group</taxon>
        <taxon>Rhizobium</taxon>
    </lineage>
</organism>
<gene>
    <name evidence="4" type="ORF">PR018_25430</name>
</gene>
<dbReference type="Proteomes" id="UP000318939">
    <property type="component" value="Plasmid pTi6.2"/>
</dbReference>
<dbReference type="Pfam" id="PF07478">
    <property type="entry name" value="Dala_Dala_lig_C"/>
    <property type="match status" value="1"/>
</dbReference>
<keyword evidence="1" id="KW-0436">Ligase</keyword>
<dbReference type="InterPro" id="IPR011095">
    <property type="entry name" value="Dala_Dala_lig_C"/>
</dbReference>
<dbReference type="InterPro" id="IPR013815">
    <property type="entry name" value="ATP_grasp_subdomain_1"/>
</dbReference>
<protein>
    <recommendedName>
        <fullName evidence="3">ATP-grasp domain-containing protein</fullName>
    </recommendedName>
</protein>
<accession>A0ABY8IS44</accession>
<dbReference type="EMBL" id="CP117269">
    <property type="protein sequence ID" value="WFS26361.1"/>
    <property type="molecule type" value="Genomic_DNA"/>
</dbReference>
<evidence type="ECO:0000259" key="3">
    <source>
        <dbReference type="PROSITE" id="PS50975"/>
    </source>
</evidence>